<dbReference type="STRING" id="765257.A0A0C9ZA49"/>
<dbReference type="AlphaFoldDB" id="A0A0C9ZA49"/>
<feature type="transmembrane region" description="Helical" evidence="8">
    <location>
        <begin position="719"/>
        <end position="736"/>
    </location>
</feature>
<evidence type="ECO:0000259" key="10">
    <source>
        <dbReference type="Pfam" id="PF13967"/>
    </source>
</evidence>
<reference evidence="13" key="2">
    <citation type="submission" date="2015-01" db="EMBL/GenBank/DDBJ databases">
        <title>Evolutionary Origins and Diversification of the Mycorrhizal Mutualists.</title>
        <authorList>
            <consortium name="DOE Joint Genome Institute"/>
            <consortium name="Mycorrhizal Genomics Consortium"/>
            <person name="Kohler A."/>
            <person name="Kuo A."/>
            <person name="Nagy L.G."/>
            <person name="Floudas D."/>
            <person name="Copeland A."/>
            <person name="Barry K.W."/>
            <person name="Cichocki N."/>
            <person name="Veneault-Fourrey C."/>
            <person name="LaButti K."/>
            <person name="Lindquist E.A."/>
            <person name="Lipzen A."/>
            <person name="Lundell T."/>
            <person name="Morin E."/>
            <person name="Murat C."/>
            <person name="Riley R."/>
            <person name="Ohm R."/>
            <person name="Sun H."/>
            <person name="Tunlid A."/>
            <person name="Henrissat B."/>
            <person name="Grigoriev I.V."/>
            <person name="Hibbett D.S."/>
            <person name="Martin F."/>
        </authorList>
    </citation>
    <scope>NUCLEOTIDE SEQUENCE [LARGE SCALE GENOMIC DNA]</scope>
    <source>
        <strain evidence="13">441</strain>
    </source>
</reference>
<feature type="transmembrane region" description="Helical" evidence="8">
    <location>
        <begin position="102"/>
        <end position="126"/>
    </location>
</feature>
<dbReference type="InterPro" id="IPR027815">
    <property type="entry name" value="CSC1/OSCA1-like_cyt"/>
</dbReference>
<evidence type="ECO:0000256" key="3">
    <source>
        <dbReference type="ARBA" id="ARBA00022448"/>
    </source>
</evidence>
<dbReference type="Pfam" id="PF14703">
    <property type="entry name" value="PHM7_cyt"/>
    <property type="match status" value="1"/>
</dbReference>
<keyword evidence="4 8" id="KW-0812">Transmembrane</keyword>
<accession>A0A0C9ZA49</accession>
<feature type="domain" description="CSC1/OSCA1-like N-terminal transmembrane" evidence="10">
    <location>
        <begin position="17"/>
        <end position="167"/>
    </location>
</feature>
<dbReference type="Pfam" id="PF02714">
    <property type="entry name" value="RSN1_7TM"/>
    <property type="match status" value="1"/>
</dbReference>
<evidence type="ECO:0000256" key="6">
    <source>
        <dbReference type="ARBA" id="ARBA00023136"/>
    </source>
</evidence>
<keyword evidence="13" id="KW-1185">Reference proteome</keyword>
<feature type="domain" description="CSC1/OSCA1-like 7TM region" evidence="9">
    <location>
        <begin position="428"/>
        <end position="703"/>
    </location>
</feature>
<organism evidence="12 13">
    <name type="scientific">Pisolithus microcarpus 441</name>
    <dbReference type="NCBI Taxonomy" id="765257"/>
    <lineage>
        <taxon>Eukaryota</taxon>
        <taxon>Fungi</taxon>
        <taxon>Dikarya</taxon>
        <taxon>Basidiomycota</taxon>
        <taxon>Agaricomycotina</taxon>
        <taxon>Agaricomycetes</taxon>
        <taxon>Agaricomycetidae</taxon>
        <taxon>Boletales</taxon>
        <taxon>Sclerodermatineae</taxon>
        <taxon>Pisolithaceae</taxon>
        <taxon>Pisolithus</taxon>
    </lineage>
</organism>
<feature type="transmembrane region" description="Helical" evidence="8">
    <location>
        <begin position="644"/>
        <end position="663"/>
    </location>
</feature>
<evidence type="ECO:0000256" key="7">
    <source>
        <dbReference type="SAM" id="MobiDB-lite"/>
    </source>
</evidence>
<evidence type="ECO:0000256" key="4">
    <source>
        <dbReference type="ARBA" id="ARBA00022692"/>
    </source>
</evidence>
<evidence type="ECO:0000259" key="9">
    <source>
        <dbReference type="Pfam" id="PF02714"/>
    </source>
</evidence>
<evidence type="ECO:0000256" key="5">
    <source>
        <dbReference type="ARBA" id="ARBA00022989"/>
    </source>
</evidence>
<dbReference type="InterPro" id="IPR003864">
    <property type="entry name" value="CSC1/OSCA1-like_7TM"/>
</dbReference>
<comment type="similarity">
    <text evidence="2">Belongs to the CSC1 (TC 1.A.17) family.</text>
</comment>
<feature type="transmembrane region" description="Helical" evidence="8">
    <location>
        <begin position="524"/>
        <end position="549"/>
    </location>
</feature>
<dbReference type="Pfam" id="PF13967">
    <property type="entry name" value="RSN1_TM"/>
    <property type="match status" value="1"/>
</dbReference>
<name>A0A0C9ZA49_9AGAM</name>
<evidence type="ECO:0000256" key="1">
    <source>
        <dbReference type="ARBA" id="ARBA00004141"/>
    </source>
</evidence>
<comment type="subcellular location">
    <subcellularLocation>
        <location evidence="1">Membrane</location>
        <topology evidence="1">Multi-pass membrane protein</topology>
    </subcellularLocation>
</comment>
<feature type="transmembrane region" description="Helical" evidence="8">
    <location>
        <begin position="618"/>
        <end position="638"/>
    </location>
</feature>
<feature type="transmembrane region" description="Helical" evidence="8">
    <location>
        <begin position="146"/>
        <end position="164"/>
    </location>
</feature>
<feature type="transmembrane region" description="Helical" evidence="8">
    <location>
        <begin position="684"/>
        <end position="707"/>
    </location>
</feature>
<feature type="region of interest" description="Disordered" evidence="7">
    <location>
        <begin position="760"/>
        <end position="798"/>
    </location>
</feature>
<evidence type="ECO:0000313" key="13">
    <source>
        <dbReference type="Proteomes" id="UP000054018"/>
    </source>
</evidence>
<dbReference type="GO" id="GO:0005886">
    <property type="term" value="C:plasma membrane"/>
    <property type="evidence" value="ECO:0007669"/>
    <property type="project" value="TreeGrafter"/>
</dbReference>
<keyword evidence="6 8" id="KW-0472">Membrane</keyword>
<dbReference type="InterPro" id="IPR032880">
    <property type="entry name" value="CSC1/OSCA1-like_N"/>
</dbReference>
<feature type="compositionally biased region" description="Low complexity" evidence="7">
    <location>
        <begin position="764"/>
        <end position="776"/>
    </location>
</feature>
<feature type="transmembrane region" description="Helical" evidence="8">
    <location>
        <begin position="569"/>
        <end position="597"/>
    </location>
</feature>
<feature type="domain" description="CSC1/OSCA1-like cytosolic" evidence="11">
    <location>
        <begin position="191"/>
        <end position="344"/>
    </location>
</feature>
<dbReference type="PANTHER" id="PTHR13018">
    <property type="entry name" value="PROBABLE MEMBRANE PROTEIN DUF221-RELATED"/>
    <property type="match status" value="1"/>
</dbReference>
<dbReference type="OrthoDB" id="1076608at2759"/>
<evidence type="ECO:0000313" key="12">
    <source>
        <dbReference type="EMBL" id="KIK26091.1"/>
    </source>
</evidence>
<dbReference type="InterPro" id="IPR045122">
    <property type="entry name" value="Csc1-like"/>
</dbReference>
<keyword evidence="3" id="KW-0813">Transport</keyword>
<feature type="transmembrane region" description="Helical" evidence="8">
    <location>
        <begin position="430"/>
        <end position="456"/>
    </location>
</feature>
<reference evidence="12 13" key="1">
    <citation type="submission" date="2014-04" db="EMBL/GenBank/DDBJ databases">
        <authorList>
            <consortium name="DOE Joint Genome Institute"/>
            <person name="Kuo A."/>
            <person name="Kohler A."/>
            <person name="Costa M.D."/>
            <person name="Nagy L.G."/>
            <person name="Floudas D."/>
            <person name="Copeland A."/>
            <person name="Barry K.W."/>
            <person name="Cichocki N."/>
            <person name="Veneault-Fourrey C."/>
            <person name="LaButti K."/>
            <person name="Lindquist E.A."/>
            <person name="Lipzen A."/>
            <person name="Lundell T."/>
            <person name="Morin E."/>
            <person name="Murat C."/>
            <person name="Sun H."/>
            <person name="Tunlid A."/>
            <person name="Henrissat B."/>
            <person name="Grigoriev I.V."/>
            <person name="Hibbett D.S."/>
            <person name="Martin F."/>
            <person name="Nordberg H.P."/>
            <person name="Cantor M.N."/>
            <person name="Hua S.X."/>
        </authorList>
    </citation>
    <scope>NUCLEOTIDE SEQUENCE [LARGE SCALE GENOMIC DNA]</scope>
    <source>
        <strain evidence="12 13">441</strain>
    </source>
</reference>
<dbReference type="EMBL" id="KN833704">
    <property type="protein sequence ID" value="KIK26091.1"/>
    <property type="molecule type" value="Genomic_DNA"/>
</dbReference>
<evidence type="ECO:0000256" key="2">
    <source>
        <dbReference type="ARBA" id="ARBA00007779"/>
    </source>
</evidence>
<dbReference type="PANTHER" id="PTHR13018:SF143">
    <property type="entry name" value="CSC1_OSCA1-LIKE 7TM REGION DOMAIN-CONTAINING PROTEIN"/>
    <property type="match status" value="1"/>
</dbReference>
<feature type="transmembrane region" description="Helical" evidence="8">
    <location>
        <begin position="17"/>
        <end position="38"/>
    </location>
</feature>
<proteinExistence type="inferred from homology"/>
<evidence type="ECO:0000259" key="11">
    <source>
        <dbReference type="Pfam" id="PF14703"/>
    </source>
</evidence>
<keyword evidence="5 8" id="KW-1133">Transmembrane helix</keyword>
<protein>
    <submittedName>
        <fullName evidence="12">Unplaced genomic scaffold scaffold_20, whole genome shotgun sequence</fullName>
    </submittedName>
</protein>
<dbReference type="HOGENOM" id="CLU_002458_2_0_1"/>
<dbReference type="Proteomes" id="UP000054018">
    <property type="component" value="Unassembled WGS sequence"/>
</dbReference>
<evidence type="ECO:0000256" key="8">
    <source>
        <dbReference type="SAM" id="Phobius"/>
    </source>
</evidence>
<sequence>MSTVSQQAATSATTTTFITALVFNAAVFAAEITAFTLLRPHFKPIYEPRTVHPIENQRVKHFDGGLFSWPIALLRADYRDVERANGPDAYLFVRFLRMMIRVLLPIWIISWAVLLPLTSVNNSIAGKTGLDRFTFGNVSPYNQPRYAGHLVCAYLFTFWIYWNIKREMSHFVTIRQLHLVDSKHSRSSQANTILVTGIPAKFLSERALEQLYSHLPGGVKKVWLNRNLKDLPAVYNRRLSASNKLESAETSLIRTALKIRNKKLKDGEKVDDAYNDNPDQAERDVALAERLVPKDKRPTHRLPPGFLPFSLPFVGEKVDTIEWARNEIVTCTTLLREARQALAEQSNLPAQNDVDGDGGVSHEDLPVQTYPPLSSAFITFKKQIAAHMAYRMLTHHDPYRMADRYLEVSPQDVIWGNLAMNPYEKRIRKVISYAATAALIIFWAIPVAFVGIVSNIQGLCVRESWLAWLCKIPSPVIGIIQGILPAVLLAVLNMLLPIVLRMLGSFEGIPTRTGLELSLMTRFFIFQVIHSFLIVTLSSGIISALPSILNNPSSIATLLASYLPQASTFFLTYIVLQGLSGVAGGFLSIVQLVLYYVKLFILGSTPRSVYDIKFGPRTVAWGTLFPTITLLTVITFGYSIISPIINGLAVAAFFLFYLLYKYLFLYQYTQPPELDTGGLFFPRAIQHVFVGLYVQQICLCALFFLAQDASGKQAAVPEGALMVVLIALTAGYHMIINESYGPLISALPLSIADKTAADLDEPSSSDAHASTSADASNGQKWKATKGDTVTDPDREGEEQELDDYYFQKLSDGAPDYGFAHPAMTRPQRVVWIPDDSDAWVNAGDDGTGEVEGVARRRGLGPAEVEVNSSQGVLATTEGTRMDGKGHLEVFEAPVDVDKF</sequence>
<dbReference type="GO" id="GO:0005227">
    <property type="term" value="F:calcium-activated cation channel activity"/>
    <property type="evidence" value="ECO:0007669"/>
    <property type="project" value="InterPro"/>
</dbReference>
<gene>
    <name evidence="12" type="ORF">PISMIDRAFT_319072</name>
</gene>
<feature type="transmembrane region" description="Helical" evidence="8">
    <location>
        <begin position="476"/>
        <end position="503"/>
    </location>
</feature>